<feature type="region of interest" description="Disordered" evidence="1">
    <location>
        <begin position="155"/>
        <end position="184"/>
    </location>
</feature>
<protein>
    <submittedName>
        <fullName evidence="3">DNA-directed RNA polymerase subunit beta</fullName>
    </submittedName>
</protein>
<reference evidence="3" key="2">
    <citation type="journal article" date="2023" name="BMC Genomics">
        <title>Pest status, molecular evolution, and epigenetic factors derived from the genome assembly of Frankliniella fusca, a thysanopteran phytovirus vector.</title>
        <authorList>
            <person name="Catto M.A."/>
            <person name="Labadie P.E."/>
            <person name="Jacobson A.L."/>
            <person name="Kennedy G.G."/>
            <person name="Srinivasan R."/>
            <person name="Hunt B.G."/>
        </authorList>
    </citation>
    <scope>NUCLEOTIDE SEQUENCE</scope>
    <source>
        <strain evidence="3">PL_HMW_Pooled</strain>
    </source>
</reference>
<feature type="compositionally biased region" description="Polar residues" evidence="1">
    <location>
        <begin position="161"/>
        <end position="184"/>
    </location>
</feature>
<evidence type="ECO:0000313" key="4">
    <source>
        <dbReference type="Proteomes" id="UP001219518"/>
    </source>
</evidence>
<dbReference type="EMBL" id="JAHWGI010000376">
    <property type="protein sequence ID" value="KAK3914389.1"/>
    <property type="molecule type" value="Genomic_DNA"/>
</dbReference>
<reference evidence="3" key="1">
    <citation type="submission" date="2021-07" db="EMBL/GenBank/DDBJ databases">
        <authorList>
            <person name="Catto M.A."/>
            <person name="Jacobson A."/>
            <person name="Kennedy G."/>
            <person name="Labadie P."/>
            <person name="Hunt B.G."/>
            <person name="Srinivasan R."/>
        </authorList>
    </citation>
    <scope>NUCLEOTIDE SEQUENCE</scope>
    <source>
        <strain evidence="3">PL_HMW_Pooled</strain>
        <tissue evidence="3">Head</tissue>
    </source>
</reference>
<sequence>MVATPNKKLQARAIFAMRFAESANPSLRAHTWRMRSAQLAQALDLGRGPVHVGGARRRLARGHHAEEVDVALVRQRAVAHQQRTALGHPLLDGRRYLRAKRYSAAAALQRCSSPAWRTRKSEHCSGAPSILCGFHATESARARPARRAACFGLSRSEPPQHASTCSQTPRSRHTSATWSSGSTAPSTVVPAVAFTRSGWRPSRRACRTASRSAAGSMRPAASVATLTTLDVPSPSQCAPFSTEVSTLSQ</sequence>
<keyword evidence="3" id="KW-0240">DNA-directed RNA polymerase</keyword>
<evidence type="ECO:0000313" key="3">
    <source>
        <dbReference type="EMBL" id="KAK3914389.1"/>
    </source>
</evidence>
<accession>A0AAE1LD64</accession>
<evidence type="ECO:0000256" key="1">
    <source>
        <dbReference type="SAM" id="MobiDB-lite"/>
    </source>
</evidence>
<gene>
    <name evidence="2" type="ORF">KUF71_018147</name>
    <name evidence="3" type="ORF">KUF71_023791</name>
</gene>
<dbReference type="AlphaFoldDB" id="A0AAE1LD64"/>
<dbReference type="GO" id="GO:0000428">
    <property type="term" value="C:DNA-directed RNA polymerase complex"/>
    <property type="evidence" value="ECO:0007669"/>
    <property type="project" value="UniProtKB-KW"/>
</dbReference>
<evidence type="ECO:0000313" key="2">
    <source>
        <dbReference type="EMBL" id="KAK3907319.1"/>
    </source>
</evidence>
<dbReference type="EMBL" id="JAHWGI010000005">
    <property type="protein sequence ID" value="KAK3907319.1"/>
    <property type="molecule type" value="Genomic_DNA"/>
</dbReference>
<keyword evidence="3" id="KW-0804">Transcription</keyword>
<dbReference type="Proteomes" id="UP001219518">
    <property type="component" value="Unassembled WGS sequence"/>
</dbReference>
<comment type="caution">
    <text evidence="3">The sequence shown here is derived from an EMBL/GenBank/DDBJ whole genome shotgun (WGS) entry which is preliminary data.</text>
</comment>
<proteinExistence type="predicted"/>
<organism evidence="3 4">
    <name type="scientific">Frankliniella fusca</name>
    <dbReference type="NCBI Taxonomy" id="407009"/>
    <lineage>
        <taxon>Eukaryota</taxon>
        <taxon>Metazoa</taxon>
        <taxon>Ecdysozoa</taxon>
        <taxon>Arthropoda</taxon>
        <taxon>Hexapoda</taxon>
        <taxon>Insecta</taxon>
        <taxon>Pterygota</taxon>
        <taxon>Neoptera</taxon>
        <taxon>Paraneoptera</taxon>
        <taxon>Thysanoptera</taxon>
        <taxon>Terebrantia</taxon>
        <taxon>Thripoidea</taxon>
        <taxon>Thripidae</taxon>
        <taxon>Frankliniella</taxon>
    </lineage>
</organism>
<name>A0AAE1LD64_9NEOP</name>
<keyword evidence="4" id="KW-1185">Reference proteome</keyword>